<evidence type="ECO:0000313" key="2">
    <source>
        <dbReference type="Proteomes" id="UP000814140"/>
    </source>
</evidence>
<reference evidence="1" key="2">
    <citation type="journal article" date="2022" name="New Phytol.">
        <title>Evolutionary transition to the ectomycorrhizal habit in the genomes of a hyperdiverse lineage of mushroom-forming fungi.</title>
        <authorList>
            <person name="Looney B."/>
            <person name="Miyauchi S."/>
            <person name="Morin E."/>
            <person name="Drula E."/>
            <person name="Courty P.E."/>
            <person name="Kohler A."/>
            <person name="Kuo A."/>
            <person name="LaButti K."/>
            <person name="Pangilinan J."/>
            <person name="Lipzen A."/>
            <person name="Riley R."/>
            <person name="Andreopoulos W."/>
            <person name="He G."/>
            <person name="Johnson J."/>
            <person name="Nolan M."/>
            <person name="Tritt A."/>
            <person name="Barry K.W."/>
            <person name="Grigoriev I.V."/>
            <person name="Nagy L.G."/>
            <person name="Hibbett D."/>
            <person name="Henrissat B."/>
            <person name="Matheny P.B."/>
            <person name="Labbe J."/>
            <person name="Martin F.M."/>
        </authorList>
    </citation>
    <scope>NUCLEOTIDE SEQUENCE</scope>
    <source>
        <strain evidence="1">HHB10654</strain>
    </source>
</reference>
<accession>A0ACB8T2S7</accession>
<protein>
    <submittedName>
        <fullName evidence="1">Uncharacterized protein</fullName>
    </submittedName>
</protein>
<keyword evidence="2" id="KW-1185">Reference proteome</keyword>
<sequence length="143" mass="15888">TFNFGPRVVTKMHYDHGNIPYGWCSITALGDFNADLGGHLYLWEPKIVIRFLPGGTADIMSSTVQHGNVGIQPGETRFSFTQFCAGGLPRWVDYGFRTAAQFFKADPVQKAAMDSGRAERWPAFIELLSKVDELKNDVAAIFV</sequence>
<name>A0ACB8T2S7_9AGAM</name>
<comment type="caution">
    <text evidence="1">The sequence shown here is derived from an EMBL/GenBank/DDBJ whole genome shotgun (WGS) entry which is preliminary data.</text>
</comment>
<dbReference type="EMBL" id="MU277205">
    <property type="protein sequence ID" value="KAI0063043.1"/>
    <property type="molecule type" value="Genomic_DNA"/>
</dbReference>
<feature type="non-terminal residue" evidence="1">
    <location>
        <position position="1"/>
    </location>
</feature>
<evidence type="ECO:0000313" key="1">
    <source>
        <dbReference type="EMBL" id="KAI0063043.1"/>
    </source>
</evidence>
<proteinExistence type="predicted"/>
<gene>
    <name evidence="1" type="ORF">BV25DRAFT_1803245</name>
</gene>
<organism evidence="1 2">
    <name type="scientific">Artomyces pyxidatus</name>
    <dbReference type="NCBI Taxonomy" id="48021"/>
    <lineage>
        <taxon>Eukaryota</taxon>
        <taxon>Fungi</taxon>
        <taxon>Dikarya</taxon>
        <taxon>Basidiomycota</taxon>
        <taxon>Agaricomycotina</taxon>
        <taxon>Agaricomycetes</taxon>
        <taxon>Russulales</taxon>
        <taxon>Auriscalpiaceae</taxon>
        <taxon>Artomyces</taxon>
    </lineage>
</organism>
<dbReference type="Proteomes" id="UP000814140">
    <property type="component" value="Unassembled WGS sequence"/>
</dbReference>
<reference evidence="1" key="1">
    <citation type="submission" date="2021-03" db="EMBL/GenBank/DDBJ databases">
        <authorList>
            <consortium name="DOE Joint Genome Institute"/>
            <person name="Ahrendt S."/>
            <person name="Looney B.P."/>
            <person name="Miyauchi S."/>
            <person name="Morin E."/>
            <person name="Drula E."/>
            <person name="Courty P.E."/>
            <person name="Chicoki N."/>
            <person name="Fauchery L."/>
            <person name="Kohler A."/>
            <person name="Kuo A."/>
            <person name="Labutti K."/>
            <person name="Pangilinan J."/>
            <person name="Lipzen A."/>
            <person name="Riley R."/>
            <person name="Andreopoulos W."/>
            <person name="He G."/>
            <person name="Johnson J."/>
            <person name="Barry K.W."/>
            <person name="Grigoriev I.V."/>
            <person name="Nagy L."/>
            <person name="Hibbett D."/>
            <person name="Henrissat B."/>
            <person name="Matheny P.B."/>
            <person name="Labbe J."/>
            <person name="Martin F."/>
        </authorList>
    </citation>
    <scope>NUCLEOTIDE SEQUENCE</scope>
    <source>
        <strain evidence="1">HHB10654</strain>
    </source>
</reference>